<keyword evidence="5" id="KW-0106">Calcium</keyword>
<dbReference type="GO" id="GO:0005739">
    <property type="term" value="C:mitochondrion"/>
    <property type="evidence" value="ECO:0007669"/>
    <property type="project" value="TreeGrafter"/>
</dbReference>
<dbReference type="EMBL" id="JADWDJ010000010">
    <property type="protein sequence ID" value="KAG5275132.1"/>
    <property type="molecule type" value="Genomic_DNA"/>
</dbReference>
<dbReference type="InterPro" id="IPR023608">
    <property type="entry name" value="Transglutaminase_animal"/>
</dbReference>
<dbReference type="SUPFAM" id="SSF54001">
    <property type="entry name" value="Cysteine proteinases"/>
    <property type="match status" value="1"/>
</dbReference>
<dbReference type="SUPFAM" id="SSF81296">
    <property type="entry name" value="E set domains"/>
    <property type="match status" value="1"/>
</dbReference>
<proteinExistence type="inferred from homology"/>
<dbReference type="Gene3D" id="2.60.40.10">
    <property type="entry name" value="Immunoglobulins"/>
    <property type="match status" value="3"/>
</dbReference>
<evidence type="ECO:0000313" key="10">
    <source>
        <dbReference type="EMBL" id="KAG5275132.1"/>
    </source>
</evidence>
<dbReference type="FunFam" id="3.90.260.10:FF:000001">
    <property type="entry name" value="Protein-glutamine gamma-glutamyltransferase 2"/>
    <property type="match status" value="1"/>
</dbReference>
<feature type="domain" description="Transglutaminase-like" evidence="9">
    <location>
        <begin position="267"/>
        <end position="359"/>
    </location>
</feature>
<dbReference type="SMART" id="SM00460">
    <property type="entry name" value="TGc"/>
    <property type="match status" value="1"/>
</dbReference>
<evidence type="ECO:0000256" key="2">
    <source>
        <dbReference type="ARBA" id="ARBA00005968"/>
    </source>
</evidence>
<dbReference type="InterPro" id="IPR014756">
    <property type="entry name" value="Ig_E-set"/>
</dbReference>
<feature type="active site" evidence="8">
    <location>
        <position position="356"/>
    </location>
</feature>
<dbReference type="InterPro" id="IPR036985">
    <property type="entry name" value="Transglutaminase-like_sf"/>
</dbReference>
<dbReference type="InterPro" id="IPR038765">
    <property type="entry name" value="Papain-like_cys_pep_sf"/>
</dbReference>
<dbReference type="PIRSF" id="PIRSF000459">
    <property type="entry name" value="TGM_EBP42"/>
    <property type="match status" value="1"/>
</dbReference>
<evidence type="ECO:0000256" key="5">
    <source>
        <dbReference type="ARBA" id="ARBA00022837"/>
    </source>
</evidence>
<organism evidence="10 11">
    <name type="scientific">Alosa alosa</name>
    <name type="common">allis shad</name>
    <dbReference type="NCBI Taxonomy" id="278164"/>
    <lineage>
        <taxon>Eukaryota</taxon>
        <taxon>Metazoa</taxon>
        <taxon>Chordata</taxon>
        <taxon>Craniata</taxon>
        <taxon>Vertebrata</taxon>
        <taxon>Euteleostomi</taxon>
        <taxon>Actinopterygii</taxon>
        <taxon>Neopterygii</taxon>
        <taxon>Teleostei</taxon>
        <taxon>Clupei</taxon>
        <taxon>Clupeiformes</taxon>
        <taxon>Clupeoidei</taxon>
        <taxon>Clupeidae</taxon>
        <taxon>Alosa</taxon>
    </lineage>
</organism>
<evidence type="ECO:0000256" key="3">
    <source>
        <dbReference type="ARBA" id="ARBA00022679"/>
    </source>
</evidence>
<dbReference type="GO" id="GO:0007399">
    <property type="term" value="P:nervous system development"/>
    <property type="evidence" value="ECO:0007669"/>
    <property type="project" value="UniProtKB-ARBA"/>
</dbReference>
<accession>A0AAV6GMC2</accession>
<dbReference type="InterPro" id="IPR002931">
    <property type="entry name" value="Transglutaminase-like"/>
</dbReference>
<evidence type="ECO:0000313" key="11">
    <source>
        <dbReference type="Proteomes" id="UP000823561"/>
    </source>
</evidence>
<dbReference type="PANTHER" id="PTHR11590">
    <property type="entry name" value="PROTEIN-GLUTAMINE GAMMA-GLUTAMYLTRANSFERASE"/>
    <property type="match status" value="1"/>
</dbReference>
<protein>
    <recommendedName>
        <fullName evidence="7">protein-glutamine gamma-glutamyltransferase</fullName>
        <ecNumber evidence="7">2.3.2.13</ecNumber>
    </recommendedName>
</protein>
<dbReference type="Proteomes" id="UP000823561">
    <property type="component" value="Chromosome 10"/>
</dbReference>
<evidence type="ECO:0000256" key="4">
    <source>
        <dbReference type="ARBA" id="ARBA00022723"/>
    </source>
</evidence>
<evidence type="ECO:0000256" key="7">
    <source>
        <dbReference type="ARBA" id="ARBA00024222"/>
    </source>
</evidence>
<name>A0AAV6GMC2_9TELE</name>
<evidence type="ECO:0000256" key="1">
    <source>
        <dbReference type="ARBA" id="ARBA00001913"/>
    </source>
</evidence>
<dbReference type="GO" id="GO:0046872">
    <property type="term" value="F:metal ion binding"/>
    <property type="evidence" value="ECO:0007669"/>
    <property type="project" value="UniProtKB-KW"/>
</dbReference>
<gene>
    <name evidence="10" type="ORF">AALO_G00143940</name>
</gene>
<comment type="similarity">
    <text evidence="2">Belongs to the transglutaminase superfamily. Transglutaminase family.</text>
</comment>
<reference evidence="10" key="1">
    <citation type="submission" date="2020-10" db="EMBL/GenBank/DDBJ databases">
        <title>Chromosome-scale genome assembly of the Allis shad, Alosa alosa.</title>
        <authorList>
            <person name="Margot Z."/>
            <person name="Christophe K."/>
            <person name="Cabau C."/>
            <person name="Louis A."/>
            <person name="Berthelot C."/>
            <person name="Parey E."/>
            <person name="Roest Crollius H."/>
            <person name="Montfort J."/>
            <person name="Robinson-Rechavi M."/>
            <person name="Bucao C."/>
            <person name="Bouchez O."/>
            <person name="Gislard M."/>
            <person name="Lluch J."/>
            <person name="Milhes M."/>
            <person name="Lampietro C."/>
            <person name="Lopez Roques C."/>
            <person name="Donnadieu C."/>
            <person name="Braasch I."/>
            <person name="Desvignes T."/>
            <person name="Postlethwait J."/>
            <person name="Bobe J."/>
            <person name="Guiguen Y."/>
        </authorList>
    </citation>
    <scope>NUCLEOTIDE SEQUENCE</scope>
    <source>
        <strain evidence="10">M-15738</strain>
        <tissue evidence="10">Blood</tissue>
    </source>
</reference>
<evidence type="ECO:0000256" key="6">
    <source>
        <dbReference type="ARBA" id="ARBA00023315"/>
    </source>
</evidence>
<dbReference type="GO" id="GO:0003810">
    <property type="term" value="F:protein-glutamine gamma-glutamyltransferase activity"/>
    <property type="evidence" value="ECO:0007669"/>
    <property type="project" value="UniProtKB-EC"/>
</dbReference>
<keyword evidence="4" id="KW-0479">Metal-binding</keyword>
<comment type="cofactor">
    <cofactor evidence="1">
        <name>Ca(2+)</name>
        <dbReference type="ChEBI" id="CHEBI:29108"/>
    </cofactor>
</comment>
<evidence type="ECO:0000259" key="9">
    <source>
        <dbReference type="SMART" id="SM00460"/>
    </source>
</evidence>
<dbReference type="Gene3D" id="3.90.260.10">
    <property type="entry name" value="Transglutaminase-like"/>
    <property type="match status" value="1"/>
</dbReference>
<keyword evidence="3" id="KW-0808">Transferase</keyword>
<dbReference type="PANTHER" id="PTHR11590:SF80">
    <property type="entry name" value="TRANSGLUTAMINASE 5,-LIKE"/>
    <property type="match status" value="1"/>
</dbReference>
<dbReference type="EC" id="2.3.2.13" evidence="7"/>
<feature type="active site" evidence="8">
    <location>
        <position position="333"/>
    </location>
</feature>
<dbReference type="Pfam" id="PF00868">
    <property type="entry name" value="Transglut_N"/>
    <property type="match status" value="1"/>
</dbReference>
<dbReference type="InterPro" id="IPR050779">
    <property type="entry name" value="Transglutaminase"/>
</dbReference>
<keyword evidence="11" id="KW-1185">Reference proteome</keyword>
<comment type="caution">
    <text evidence="10">The sequence shown here is derived from an EMBL/GenBank/DDBJ whole genome shotgun (WGS) entry which is preliminary data.</text>
</comment>
<feature type="active site" evidence="8">
    <location>
        <position position="275"/>
    </location>
</feature>
<sequence>MEDLTIQFVNWDKEENVESHRTEGLDGESLVVRRGQPFKVSLKLGGRGYDPAKHRLFFKILLGNLYVQIPVAFSKQLERPDWAAFFQAESLAFDPQNVSVYLCTPASAPVGIYQLELSILSPYYHRVYKVGSFTLLCNPWLKEDSVYMPLKSHREEYVQNDFGLLYMGTPSNNVARPWSFDQYEADILQICMKLLDVSPQHQKDWKADYLSRGDPVYIGRVVSAMINSQDDQGVLMGRWSGSYSDGVHPTKWTGSGDILKQWAASNFSPVKYGQCWVFAGVMCTVMRVLGIPCRVITNFNSAHDTNANLVIEEYYSVMGEKLPRSNDSIWNFHVWVEGWMRRKDLGMAFDGWQVLDPTPQERSSGIFCCGPASVKAVQDKELRMVYDVPFVYAEMNAEVHTFIVSDNKSFQVDVDTERVGALIYTKAIGTNQPQDITADYKAREAPVPYSMDVPANGPTIMSRSLAFVPEPAAFNRRPRQGLAVSLKFQNVPAAGDDISFVVVVANLENSAKRLRQHVNAQVKEYSNLPGGTIWEDHRVMQVGPLQTLEIAHQIPYETCKVLVGEDLVNLAVVIEDMGSQDRVLAFDEFNIGNPEILIEVPNAQEVVLEKEHQAQLTFKNPFRMAIGGVLTIVGGGLLENKINIRVHLNPGETMQKTITFRPKMAGIKMLHASLALSNTPIVVRGFQTIRVKPM</sequence>
<dbReference type="Pfam" id="PF01841">
    <property type="entry name" value="Transglut_core"/>
    <property type="match status" value="1"/>
</dbReference>
<evidence type="ECO:0000256" key="8">
    <source>
        <dbReference type="PIRSR" id="PIRSR000459-1"/>
    </source>
</evidence>
<dbReference type="InterPro" id="IPR001102">
    <property type="entry name" value="Transglutaminase_N"/>
</dbReference>
<dbReference type="InterPro" id="IPR036238">
    <property type="entry name" value="Transglutaminase_C_sf"/>
</dbReference>
<keyword evidence="6" id="KW-0012">Acyltransferase</keyword>
<dbReference type="AlphaFoldDB" id="A0AAV6GMC2"/>
<dbReference type="SUPFAM" id="SSF49309">
    <property type="entry name" value="Transglutaminase, two C-terminal domains"/>
    <property type="match status" value="2"/>
</dbReference>
<dbReference type="InterPro" id="IPR013783">
    <property type="entry name" value="Ig-like_fold"/>
</dbReference>